<gene>
    <name evidence="4" type="ORF">CONCODRAFT_17725</name>
</gene>
<dbReference type="InterPro" id="IPR001810">
    <property type="entry name" value="F-box_dom"/>
</dbReference>
<dbReference type="SMART" id="SM00054">
    <property type="entry name" value="EFh"/>
    <property type="match status" value="1"/>
</dbReference>
<dbReference type="InterPro" id="IPR036047">
    <property type="entry name" value="F-box-like_dom_sf"/>
</dbReference>
<evidence type="ECO:0000259" key="3">
    <source>
        <dbReference type="PROSITE" id="PS50222"/>
    </source>
</evidence>
<reference evidence="4 5" key="1">
    <citation type="journal article" date="2015" name="Genome Biol. Evol.">
        <title>Phylogenomic analyses indicate that early fungi evolved digesting cell walls of algal ancestors of land plants.</title>
        <authorList>
            <person name="Chang Y."/>
            <person name="Wang S."/>
            <person name="Sekimoto S."/>
            <person name="Aerts A.L."/>
            <person name="Choi C."/>
            <person name="Clum A."/>
            <person name="LaButti K.M."/>
            <person name="Lindquist E.A."/>
            <person name="Yee Ngan C."/>
            <person name="Ohm R.A."/>
            <person name="Salamov A.A."/>
            <person name="Grigoriev I.V."/>
            <person name="Spatafora J.W."/>
            <person name="Berbee M.L."/>
        </authorList>
    </citation>
    <scope>NUCLEOTIDE SEQUENCE [LARGE SCALE GENOMIC DNA]</scope>
    <source>
        <strain evidence="4 5">NRRL 28638</strain>
    </source>
</reference>
<dbReference type="PROSITE" id="PS50222">
    <property type="entry name" value="EF_HAND_2"/>
    <property type="match status" value="1"/>
</dbReference>
<dbReference type="InterPro" id="IPR011992">
    <property type="entry name" value="EF-hand-dom_pair"/>
</dbReference>
<dbReference type="STRING" id="796925.A0A137P5M3"/>
<evidence type="ECO:0000259" key="2">
    <source>
        <dbReference type="PROSITE" id="PS50181"/>
    </source>
</evidence>
<feature type="domain" description="EF-hand" evidence="3">
    <location>
        <begin position="199"/>
        <end position="234"/>
    </location>
</feature>
<dbReference type="GO" id="GO:0005509">
    <property type="term" value="F:calcium ion binding"/>
    <property type="evidence" value="ECO:0007669"/>
    <property type="project" value="InterPro"/>
</dbReference>
<keyword evidence="1" id="KW-0106">Calcium</keyword>
<dbReference type="AlphaFoldDB" id="A0A137P5M3"/>
<dbReference type="InterPro" id="IPR018247">
    <property type="entry name" value="EF_Hand_1_Ca_BS"/>
</dbReference>
<proteinExistence type="predicted"/>
<sequence length="303" mass="34877">MTGLSDLKINELTKICEYLSISEFLNLCATNTNYFTLINNNEIWKNFIWGYYWSRVQIEGLIIDSGIAQLNQTYEPQSWKEYTREILEISEEAKDMEIARSKLEYFQQNPNNIELLLDATYIGLNSLVDQNLMSFYTLAFICYILNNPRNSLVILDMGLELDPTFEPLIELKTEVQSLFEQLEGQGKLPLTSGNALSPQFDNILTEIFHKFDKDSDNQLNFNELNNLITTINKGAQPPREFILHIINHFATNSPSALSLKGFKNFFLYQSLEDPEEMRKDLTGLGYDGNSLAKLEDLMNGMKI</sequence>
<organism evidence="4 5">
    <name type="scientific">Conidiobolus coronatus (strain ATCC 28846 / CBS 209.66 / NRRL 28638)</name>
    <name type="common">Delacroixia coronata</name>
    <dbReference type="NCBI Taxonomy" id="796925"/>
    <lineage>
        <taxon>Eukaryota</taxon>
        <taxon>Fungi</taxon>
        <taxon>Fungi incertae sedis</taxon>
        <taxon>Zoopagomycota</taxon>
        <taxon>Entomophthoromycotina</taxon>
        <taxon>Entomophthoromycetes</taxon>
        <taxon>Entomophthorales</taxon>
        <taxon>Ancylistaceae</taxon>
        <taxon>Conidiobolus</taxon>
    </lineage>
</organism>
<evidence type="ECO:0000313" key="4">
    <source>
        <dbReference type="EMBL" id="KXN70297.1"/>
    </source>
</evidence>
<dbReference type="SUPFAM" id="SSF81383">
    <property type="entry name" value="F-box domain"/>
    <property type="match status" value="1"/>
</dbReference>
<evidence type="ECO:0000313" key="5">
    <source>
        <dbReference type="Proteomes" id="UP000070444"/>
    </source>
</evidence>
<dbReference type="PROSITE" id="PS00018">
    <property type="entry name" value="EF_HAND_1"/>
    <property type="match status" value="1"/>
</dbReference>
<dbReference type="SUPFAM" id="SSF47473">
    <property type="entry name" value="EF-hand"/>
    <property type="match status" value="1"/>
</dbReference>
<dbReference type="OrthoDB" id="26525at2759"/>
<dbReference type="PROSITE" id="PS50181">
    <property type="entry name" value="FBOX"/>
    <property type="match status" value="1"/>
</dbReference>
<evidence type="ECO:0000256" key="1">
    <source>
        <dbReference type="ARBA" id="ARBA00022837"/>
    </source>
</evidence>
<dbReference type="EMBL" id="KQ964506">
    <property type="protein sequence ID" value="KXN70297.1"/>
    <property type="molecule type" value="Genomic_DNA"/>
</dbReference>
<protein>
    <recommendedName>
        <fullName evidence="6">EF-hand domain-containing protein</fullName>
    </recommendedName>
</protein>
<evidence type="ECO:0008006" key="6">
    <source>
        <dbReference type="Google" id="ProtNLM"/>
    </source>
</evidence>
<dbReference type="InterPro" id="IPR002048">
    <property type="entry name" value="EF_hand_dom"/>
</dbReference>
<name>A0A137P5M3_CONC2</name>
<dbReference type="Proteomes" id="UP000070444">
    <property type="component" value="Unassembled WGS sequence"/>
</dbReference>
<dbReference type="Gene3D" id="1.10.238.10">
    <property type="entry name" value="EF-hand"/>
    <property type="match status" value="1"/>
</dbReference>
<dbReference type="OMA" id="WREYYIS"/>
<accession>A0A137P5M3</accession>
<feature type="domain" description="F-box" evidence="2">
    <location>
        <begin position="1"/>
        <end position="47"/>
    </location>
</feature>
<keyword evidence="5" id="KW-1185">Reference proteome</keyword>